<protein>
    <recommendedName>
        <fullName evidence="4">Secreted protein</fullName>
    </recommendedName>
</protein>
<feature type="signal peptide" evidence="1">
    <location>
        <begin position="1"/>
        <end position="26"/>
    </location>
</feature>
<keyword evidence="3" id="KW-1185">Reference proteome</keyword>
<sequence length="67" mass="7690">MVVGLTCHRFSLTNILSLVWCISCEGCSWPHASTTFVPFSWVLLLEERKGGKKEMTCRAIYHTKEEK</sequence>
<gene>
    <name evidence="2" type="ORF">SEVIR_5G359350v2</name>
</gene>
<evidence type="ECO:0000313" key="2">
    <source>
        <dbReference type="EMBL" id="TKW17333.1"/>
    </source>
</evidence>
<dbReference type="Proteomes" id="UP000298652">
    <property type="component" value="Chromosome 5"/>
</dbReference>
<feature type="chain" id="PRO_5020589203" description="Secreted protein" evidence="1">
    <location>
        <begin position="27"/>
        <end position="67"/>
    </location>
</feature>
<dbReference type="AlphaFoldDB" id="A0A4U6US09"/>
<evidence type="ECO:0000313" key="3">
    <source>
        <dbReference type="Proteomes" id="UP000298652"/>
    </source>
</evidence>
<accession>A0A4U6US09</accession>
<evidence type="ECO:0008006" key="4">
    <source>
        <dbReference type="Google" id="ProtNLM"/>
    </source>
</evidence>
<organism evidence="2 3">
    <name type="scientific">Setaria viridis</name>
    <name type="common">Green bristlegrass</name>
    <name type="synonym">Setaria italica subsp. viridis</name>
    <dbReference type="NCBI Taxonomy" id="4556"/>
    <lineage>
        <taxon>Eukaryota</taxon>
        <taxon>Viridiplantae</taxon>
        <taxon>Streptophyta</taxon>
        <taxon>Embryophyta</taxon>
        <taxon>Tracheophyta</taxon>
        <taxon>Spermatophyta</taxon>
        <taxon>Magnoliopsida</taxon>
        <taxon>Liliopsida</taxon>
        <taxon>Poales</taxon>
        <taxon>Poaceae</taxon>
        <taxon>PACMAD clade</taxon>
        <taxon>Panicoideae</taxon>
        <taxon>Panicodae</taxon>
        <taxon>Paniceae</taxon>
        <taxon>Cenchrinae</taxon>
        <taxon>Setaria</taxon>
    </lineage>
</organism>
<proteinExistence type="predicted"/>
<dbReference type="EMBL" id="CM016556">
    <property type="protein sequence ID" value="TKW17333.1"/>
    <property type="molecule type" value="Genomic_DNA"/>
</dbReference>
<evidence type="ECO:0000256" key="1">
    <source>
        <dbReference type="SAM" id="SignalP"/>
    </source>
</evidence>
<dbReference type="Gramene" id="TKW17333">
    <property type="protein sequence ID" value="TKW17333"/>
    <property type="gene ID" value="SEVIR_5G359350v2"/>
</dbReference>
<name>A0A4U6US09_SETVI</name>
<keyword evidence="1" id="KW-0732">Signal</keyword>
<reference evidence="2" key="1">
    <citation type="submission" date="2019-03" db="EMBL/GenBank/DDBJ databases">
        <title>WGS assembly of Setaria viridis.</title>
        <authorList>
            <person name="Huang P."/>
            <person name="Jenkins J."/>
            <person name="Grimwood J."/>
            <person name="Barry K."/>
            <person name="Healey A."/>
            <person name="Mamidi S."/>
            <person name="Sreedasyam A."/>
            <person name="Shu S."/>
            <person name="Feldman M."/>
            <person name="Wu J."/>
            <person name="Yu Y."/>
            <person name="Chen C."/>
            <person name="Johnson J."/>
            <person name="Rokhsar D."/>
            <person name="Baxter I."/>
            <person name="Schmutz J."/>
            <person name="Brutnell T."/>
            <person name="Kellogg E."/>
        </authorList>
    </citation>
    <scope>NUCLEOTIDE SEQUENCE [LARGE SCALE GENOMIC DNA]</scope>
</reference>